<feature type="compositionally biased region" description="Basic and acidic residues" evidence="1">
    <location>
        <begin position="326"/>
        <end position="347"/>
    </location>
</feature>
<dbReference type="PROSITE" id="PS51746">
    <property type="entry name" value="PPM_2"/>
    <property type="match status" value="1"/>
</dbReference>
<dbReference type="Pfam" id="PF00481">
    <property type="entry name" value="PP2C"/>
    <property type="match status" value="1"/>
</dbReference>
<dbReference type="InterPro" id="IPR036457">
    <property type="entry name" value="PPM-type-like_dom_sf"/>
</dbReference>
<dbReference type="EMBL" id="JAUIZM010000008">
    <property type="protein sequence ID" value="KAK1367857.1"/>
    <property type="molecule type" value="Genomic_DNA"/>
</dbReference>
<organism evidence="3 4">
    <name type="scientific">Heracleum sosnowskyi</name>
    <dbReference type="NCBI Taxonomy" id="360622"/>
    <lineage>
        <taxon>Eukaryota</taxon>
        <taxon>Viridiplantae</taxon>
        <taxon>Streptophyta</taxon>
        <taxon>Embryophyta</taxon>
        <taxon>Tracheophyta</taxon>
        <taxon>Spermatophyta</taxon>
        <taxon>Magnoliopsida</taxon>
        <taxon>eudicotyledons</taxon>
        <taxon>Gunneridae</taxon>
        <taxon>Pentapetalae</taxon>
        <taxon>asterids</taxon>
        <taxon>campanulids</taxon>
        <taxon>Apiales</taxon>
        <taxon>Apiaceae</taxon>
        <taxon>Apioideae</taxon>
        <taxon>apioid superclade</taxon>
        <taxon>Tordylieae</taxon>
        <taxon>Tordyliinae</taxon>
        <taxon>Heracleum</taxon>
    </lineage>
</organism>
<evidence type="ECO:0000256" key="1">
    <source>
        <dbReference type="SAM" id="MobiDB-lite"/>
    </source>
</evidence>
<dbReference type="AlphaFoldDB" id="A0AAD8HKH9"/>
<dbReference type="InterPro" id="IPR015655">
    <property type="entry name" value="PP2C"/>
</dbReference>
<accession>A0AAD8HKH9</accession>
<name>A0AAD8HKH9_9APIA</name>
<dbReference type="InterPro" id="IPR001932">
    <property type="entry name" value="PPM-type_phosphatase-like_dom"/>
</dbReference>
<dbReference type="Gene3D" id="3.60.40.10">
    <property type="entry name" value="PPM-type phosphatase domain"/>
    <property type="match status" value="1"/>
</dbReference>
<protein>
    <submittedName>
        <fullName evidence="3">PPM-type phosphatase domain-containing protein</fullName>
    </submittedName>
</protein>
<evidence type="ECO:0000313" key="3">
    <source>
        <dbReference type="EMBL" id="KAK1367857.1"/>
    </source>
</evidence>
<dbReference type="SUPFAM" id="SSF81606">
    <property type="entry name" value="PP2C-like"/>
    <property type="match status" value="1"/>
</dbReference>
<reference evidence="3" key="1">
    <citation type="submission" date="2023-02" db="EMBL/GenBank/DDBJ databases">
        <title>Genome of toxic invasive species Heracleum sosnowskyi carries increased number of genes despite the absence of recent whole-genome duplications.</title>
        <authorList>
            <person name="Schelkunov M."/>
            <person name="Shtratnikova V."/>
            <person name="Makarenko M."/>
            <person name="Klepikova A."/>
            <person name="Omelchenko D."/>
            <person name="Novikova G."/>
            <person name="Obukhova E."/>
            <person name="Bogdanov V."/>
            <person name="Penin A."/>
            <person name="Logacheva M."/>
        </authorList>
    </citation>
    <scope>NUCLEOTIDE SEQUENCE</scope>
    <source>
        <strain evidence="3">Hsosn_3</strain>
        <tissue evidence="3">Leaf</tissue>
    </source>
</reference>
<proteinExistence type="predicted"/>
<feature type="region of interest" description="Disordered" evidence="1">
    <location>
        <begin position="326"/>
        <end position="351"/>
    </location>
</feature>
<dbReference type="PANTHER" id="PTHR47992">
    <property type="entry name" value="PROTEIN PHOSPHATASE"/>
    <property type="match status" value="1"/>
</dbReference>
<feature type="domain" description="PPM-type phosphatase" evidence="2">
    <location>
        <begin position="40"/>
        <end position="322"/>
    </location>
</feature>
<dbReference type="SMART" id="SM00332">
    <property type="entry name" value="PP2Cc"/>
    <property type="match status" value="1"/>
</dbReference>
<reference evidence="3" key="2">
    <citation type="submission" date="2023-05" db="EMBL/GenBank/DDBJ databases">
        <authorList>
            <person name="Schelkunov M.I."/>
        </authorList>
    </citation>
    <scope>NUCLEOTIDE SEQUENCE</scope>
    <source>
        <strain evidence="3">Hsosn_3</strain>
        <tissue evidence="3">Leaf</tissue>
    </source>
</reference>
<evidence type="ECO:0000313" key="4">
    <source>
        <dbReference type="Proteomes" id="UP001237642"/>
    </source>
</evidence>
<keyword evidence="4" id="KW-1185">Reference proteome</keyword>
<dbReference type="CDD" id="cd00143">
    <property type="entry name" value="PP2Cc"/>
    <property type="match status" value="1"/>
</dbReference>
<feature type="region of interest" description="Disordered" evidence="1">
    <location>
        <begin position="356"/>
        <end position="375"/>
    </location>
</feature>
<dbReference type="GO" id="GO:0004722">
    <property type="term" value="F:protein serine/threonine phosphatase activity"/>
    <property type="evidence" value="ECO:0007669"/>
    <property type="project" value="InterPro"/>
</dbReference>
<comment type="caution">
    <text evidence="3">The sequence shown here is derived from an EMBL/GenBank/DDBJ whole genome shotgun (WGS) entry which is preliminary data.</text>
</comment>
<evidence type="ECO:0000259" key="2">
    <source>
        <dbReference type="PROSITE" id="PS51746"/>
    </source>
</evidence>
<sequence length="389" mass="43175">MGICISTSSYSSEIYDIEHGPENAVYYEEIKDATEGNQVVCSLHSQQGSKGTNQDYGIIYQGYGMEQGTFCGVFDGHGLNGHTVSKLVRNRLPSLLLNQRNDIVRYNSASNDDRNIENWKEVCVGGFRVMDKELKLMENLDCTCSGTTAVTAIKQGEDLVIANLGDSRAVLGTISQNGIWAVQLTTDLKPCVPMEAERIRSCNGRVLALKDESHVQRVWLPSEDSPGLAMSRAFGDFILKNHGVISIPHITYHHLNSSDQFLVLATDGVWDVLSNNEVVSIIWAAKSEEAAAEAVVDAATAAWEHKYPTTRRDDCTVLQSLHLERRTEEKGGGGESNGGERRRERSGRGHRRWSWCGRFVGDRGSDEREDDGEECDERDCGVRECHCLE</sequence>
<dbReference type="Proteomes" id="UP001237642">
    <property type="component" value="Unassembled WGS sequence"/>
</dbReference>
<gene>
    <name evidence="3" type="ORF">POM88_033949</name>
</gene>